<name>A0ABT7PGT0_9BACT</name>
<reference evidence="3 4" key="1">
    <citation type="submission" date="2023-06" db="EMBL/GenBank/DDBJ databases">
        <title>Roseiconus lacunae JC819 isolated from Gulf of Mannar region, Tamil Nadu.</title>
        <authorList>
            <person name="Pk S."/>
            <person name="Ch S."/>
            <person name="Ch V.R."/>
        </authorList>
    </citation>
    <scope>NUCLEOTIDE SEQUENCE [LARGE SCALE GENOMIC DNA]</scope>
    <source>
        <strain evidence="3 4">JC819</strain>
    </source>
</reference>
<dbReference type="RefSeq" id="WP_289162914.1">
    <property type="nucleotide sequence ID" value="NZ_JASZZN010000005.1"/>
</dbReference>
<feature type="region of interest" description="Disordered" evidence="1">
    <location>
        <begin position="297"/>
        <end position="409"/>
    </location>
</feature>
<gene>
    <name evidence="3" type="ORF">QTN89_08285</name>
</gene>
<feature type="compositionally biased region" description="Low complexity" evidence="1">
    <location>
        <begin position="316"/>
        <end position="334"/>
    </location>
</feature>
<keyword evidence="2" id="KW-0472">Membrane</keyword>
<evidence type="ECO:0000313" key="3">
    <source>
        <dbReference type="EMBL" id="MDM4015421.1"/>
    </source>
</evidence>
<organism evidence="3 4">
    <name type="scientific">Roseiconus lacunae</name>
    <dbReference type="NCBI Taxonomy" id="2605694"/>
    <lineage>
        <taxon>Bacteria</taxon>
        <taxon>Pseudomonadati</taxon>
        <taxon>Planctomycetota</taxon>
        <taxon>Planctomycetia</taxon>
        <taxon>Pirellulales</taxon>
        <taxon>Pirellulaceae</taxon>
        <taxon>Roseiconus</taxon>
    </lineage>
</organism>
<protein>
    <recommendedName>
        <fullName evidence="5">J domain-containing protein</fullName>
    </recommendedName>
</protein>
<feature type="compositionally biased region" description="Basic residues" evidence="1">
    <location>
        <begin position="248"/>
        <end position="257"/>
    </location>
</feature>
<feature type="region of interest" description="Disordered" evidence="1">
    <location>
        <begin position="93"/>
        <end position="257"/>
    </location>
</feature>
<accession>A0ABT7PGT0</accession>
<dbReference type="EMBL" id="JASZZN010000005">
    <property type="protein sequence ID" value="MDM4015421.1"/>
    <property type="molecule type" value="Genomic_DNA"/>
</dbReference>
<evidence type="ECO:0000256" key="2">
    <source>
        <dbReference type="SAM" id="Phobius"/>
    </source>
</evidence>
<dbReference type="Proteomes" id="UP001239462">
    <property type="component" value="Unassembled WGS sequence"/>
</dbReference>
<feature type="compositionally biased region" description="Polar residues" evidence="1">
    <location>
        <begin position="218"/>
        <end position="234"/>
    </location>
</feature>
<keyword evidence="4" id="KW-1185">Reference proteome</keyword>
<feature type="compositionally biased region" description="Acidic residues" evidence="1">
    <location>
        <begin position="395"/>
        <end position="408"/>
    </location>
</feature>
<feature type="compositionally biased region" description="Low complexity" evidence="1">
    <location>
        <begin position="102"/>
        <end position="119"/>
    </location>
</feature>
<feature type="compositionally biased region" description="Low complexity" evidence="1">
    <location>
        <begin position="186"/>
        <end position="203"/>
    </location>
</feature>
<feature type="compositionally biased region" description="Polar residues" evidence="1">
    <location>
        <begin position="120"/>
        <end position="134"/>
    </location>
</feature>
<evidence type="ECO:0000313" key="4">
    <source>
        <dbReference type="Proteomes" id="UP001239462"/>
    </source>
</evidence>
<sequence>MSLTKLSDLLPIDPSLSKPNAYQVFGIQAGEQDMRRVKAGMRQTYQRLKETRSSAEPNVWNQALKIAEAARQVLEDPDRKRSLDVAIESAKLKTLRPPPIPQSSVNPSSGSLSSHNSPPQDSAASPRHSSTAQTAVDPLADLLPKSNPVADRTGGPSDSATPSPPNQAAAVLGMPPLGTPPPGPSASPATPSPGVSPASAPLPANAPSPSPAGGANLNSAPQFGTPETSVSPQESPGAAPVTWTPPKPKPKKRRRKSSGMFVLGSFVVIMLAAIVYLLTMFTNNKRIQVTQANDGGIVVSQPAPDADRRDPRSRTRATPNDGVLGGAASSGVADSIRRNNPSVRLDQPGSMYPSGMDSMASDNGNSPDDMATPSSMTSDSQPPGMTAMQASETPDASEPEEPSAEEMEAMSADIKRLEGLIKSADWKQMKPTADQLLKQNLPGKLGERVSTLYDMADLASYYRGGIERGLASRETGNTFEVVEGLPVIVVEATPQSIAIQFNKRTKEYTLDQLPPRLMEKLASFALQPEQPDVQAALALYRLIHPATNQGYREDAWQMLQSVDGKLQNVDTTKLITVAKEVLGGDSSAAN</sequence>
<feature type="compositionally biased region" description="Polar residues" evidence="1">
    <location>
        <begin position="360"/>
        <end position="383"/>
    </location>
</feature>
<keyword evidence="2" id="KW-0812">Transmembrane</keyword>
<proteinExistence type="predicted"/>
<comment type="caution">
    <text evidence="3">The sequence shown here is derived from an EMBL/GenBank/DDBJ whole genome shotgun (WGS) entry which is preliminary data.</text>
</comment>
<evidence type="ECO:0008006" key="5">
    <source>
        <dbReference type="Google" id="ProtNLM"/>
    </source>
</evidence>
<evidence type="ECO:0000256" key="1">
    <source>
        <dbReference type="SAM" id="MobiDB-lite"/>
    </source>
</evidence>
<keyword evidence="2" id="KW-1133">Transmembrane helix</keyword>
<feature type="transmembrane region" description="Helical" evidence="2">
    <location>
        <begin position="259"/>
        <end position="281"/>
    </location>
</feature>